<dbReference type="PANTHER" id="PTHR30146:SF109">
    <property type="entry name" value="HTH-TYPE TRANSCRIPTIONAL REGULATOR GALS"/>
    <property type="match status" value="1"/>
</dbReference>
<keyword evidence="6" id="KW-1185">Reference proteome</keyword>
<evidence type="ECO:0000313" key="5">
    <source>
        <dbReference type="EMBL" id="BCJ98295.1"/>
    </source>
</evidence>
<dbReference type="KEGG" id="acht:bsdcttw_13360"/>
<dbReference type="Pfam" id="PF13377">
    <property type="entry name" value="Peripla_BP_3"/>
    <property type="match status" value="1"/>
</dbReference>
<keyword evidence="2" id="KW-0238">DNA-binding</keyword>
<dbReference type="InterPro" id="IPR000843">
    <property type="entry name" value="HTH_LacI"/>
</dbReference>
<keyword evidence="3" id="KW-0804">Transcription</keyword>
<dbReference type="GO" id="GO:0003700">
    <property type="term" value="F:DNA-binding transcription factor activity"/>
    <property type="evidence" value="ECO:0007669"/>
    <property type="project" value="TreeGrafter"/>
</dbReference>
<dbReference type="Gene3D" id="1.10.260.40">
    <property type="entry name" value="lambda repressor-like DNA-binding domains"/>
    <property type="match status" value="1"/>
</dbReference>
<sequence>MARVTIKSIAQDLGLSRNTISLAFKGDPKVSPETRQKIIEHASSLGYMKLSPETDIPINESNHIRILVIRRVDQTAYWDRVINGVSEESAKYKCIINISVVTQENIDAMQLPIGYSEDIDACLFLHKFGDAYSRKILGNNKIGIFLDSKYYTYLEPVLGDVVKSEGRRSVMQLTQSLIKQGMKKIAYLCPYYINSETFNERYEGYCAAMNAAGLPILPEYVVTSSPYQDKSISFRAALDQLPDLPEAIVCANDESASKFATILMQRGVRIPEDVAITGYDNDEYDAFTPFFTTVDCNAYHLGKRMVQQLIWRMSHPDSPPETITVSSTPIYRRSSQKYVK</sequence>
<keyword evidence="1" id="KW-0805">Transcription regulation</keyword>
<gene>
    <name evidence="5" type="ORF">bsdcttw_13360</name>
</gene>
<evidence type="ECO:0000256" key="2">
    <source>
        <dbReference type="ARBA" id="ARBA00023125"/>
    </source>
</evidence>
<dbReference type="GO" id="GO:0000976">
    <property type="term" value="F:transcription cis-regulatory region binding"/>
    <property type="evidence" value="ECO:0007669"/>
    <property type="project" value="TreeGrafter"/>
</dbReference>
<proteinExistence type="predicted"/>
<dbReference type="InterPro" id="IPR028082">
    <property type="entry name" value="Peripla_BP_I"/>
</dbReference>
<protein>
    <submittedName>
        <fullName evidence="5">LacI family transcriptional regulator</fullName>
    </submittedName>
</protein>
<dbReference type="PANTHER" id="PTHR30146">
    <property type="entry name" value="LACI-RELATED TRANSCRIPTIONAL REPRESSOR"/>
    <property type="match status" value="1"/>
</dbReference>
<dbReference type="SUPFAM" id="SSF53822">
    <property type="entry name" value="Periplasmic binding protein-like I"/>
    <property type="match status" value="1"/>
</dbReference>
<dbReference type="InterPro" id="IPR046335">
    <property type="entry name" value="LacI/GalR-like_sensor"/>
</dbReference>
<dbReference type="PROSITE" id="PS50932">
    <property type="entry name" value="HTH_LACI_2"/>
    <property type="match status" value="1"/>
</dbReference>
<evidence type="ECO:0000256" key="1">
    <source>
        <dbReference type="ARBA" id="ARBA00023015"/>
    </source>
</evidence>
<organism evidence="5 6">
    <name type="scientific">Anaerocolumna chitinilytica</name>
    <dbReference type="NCBI Taxonomy" id="1727145"/>
    <lineage>
        <taxon>Bacteria</taxon>
        <taxon>Bacillati</taxon>
        <taxon>Bacillota</taxon>
        <taxon>Clostridia</taxon>
        <taxon>Lachnospirales</taxon>
        <taxon>Lachnospiraceae</taxon>
        <taxon>Anaerocolumna</taxon>
    </lineage>
</organism>
<dbReference type="Gene3D" id="3.40.50.2300">
    <property type="match status" value="2"/>
</dbReference>
<feature type="domain" description="HTH lacI-type" evidence="4">
    <location>
        <begin position="4"/>
        <end position="47"/>
    </location>
</feature>
<reference evidence="5 6" key="2">
    <citation type="submission" date="2020-08" db="EMBL/GenBank/DDBJ databases">
        <authorList>
            <person name="Ueki A."/>
            <person name="Tonouchi A."/>
        </authorList>
    </citation>
    <scope>NUCLEOTIDE SEQUENCE [LARGE SCALE GENOMIC DNA]</scope>
    <source>
        <strain evidence="5 6">CTTW</strain>
    </source>
</reference>
<evidence type="ECO:0000256" key="3">
    <source>
        <dbReference type="ARBA" id="ARBA00023163"/>
    </source>
</evidence>
<dbReference type="EMBL" id="AP023368">
    <property type="protein sequence ID" value="BCJ98295.1"/>
    <property type="molecule type" value="Genomic_DNA"/>
</dbReference>
<dbReference type="AlphaFoldDB" id="A0A7I8DMP2"/>
<dbReference type="InterPro" id="IPR010982">
    <property type="entry name" value="Lambda_DNA-bd_dom_sf"/>
</dbReference>
<dbReference type="Proteomes" id="UP000515703">
    <property type="component" value="Chromosome"/>
</dbReference>
<dbReference type="SUPFAM" id="SSF47413">
    <property type="entry name" value="lambda repressor-like DNA-binding domains"/>
    <property type="match status" value="1"/>
</dbReference>
<dbReference type="RefSeq" id="WP_185258634.1">
    <property type="nucleotide sequence ID" value="NZ_AP023368.1"/>
</dbReference>
<evidence type="ECO:0000313" key="6">
    <source>
        <dbReference type="Proteomes" id="UP000515703"/>
    </source>
</evidence>
<dbReference type="CDD" id="cd01392">
    <property type="entry name" value="HTH_LacI"/>
    <property type="match status" value="1"/>
</dbReference>
<name>A0A7I8DMP2_9FIRM</name>
<reference evidence="5 6" key="1">
    <citation type="submission" date="2020-08" db="EMBL/GenBank/DDBJ databases">
        <title>Draft genome sequencing of an Anaerocolumna strain isolated from anoxic soil subjected to BSD treatment.</title>
        <authorList>
            <person name="Uek A."/>
            <person name="Tonouchi A."/>
        </authorList>
    </citation>
    <scope>NUCLEOTIDE SEQUENCE [LARGE SCALE GENOMIC DNA]</scope>
    <source>
        <strain evidence="5 6">CTTW</strain>
    </source>
</reference>
<evidence type="ECO:0000259" key="4">
    <source>
        <dbReference type="PROSITE" id="PS50932"/>
    </source>
</evidence>
<accession>A0A7I8DMP2</accession>